<dbReference type="FunFam" id="3.30.930.10:FF:000042">
    <property type="entry name" value="probable proline--tRNA ligase, mitochondrial"/>
    <property type="match status" value="1"/>
</dbReference>
<dbReference type="OrthoDB" id="10267474at2759"/>
<keyword evidence="5" id="KW-0648">Protein biosynthesis</keyword>
<dbReference type="InterPro" id="IPR002316">
    <property type="entry name" value="Pro-tRNA-ligase_IIa"/>
</dbReference>
<evidence type="ECO:0000259" key="10">
    <source>
        <dbReference type="PROSITE" id="PS50862"/>
    </source>
</evidence>
<dbReference type="Gene3D" id="3.30.930.10">
    <property type="entry name" value="Bira Bifunctional Protein, Domain 2"/>
    <property type="match status" value="1"/>
</dbReference>
<keyword evidence="12" id="KW-1185">Reference proteome</keyword>
<keyword evidence="6" id="KW-0030">Aminoacyl-tRNA synthetase</keyword>
<evidence type="ECO:0000256" key="9">
    <source>
        <dbReference type="ARBA" id="ARBA00071545"/>
    </source>
</evidence>
<evidence type="ECO:0000256" key="2">
    <source>
        <dbReference type="ARBA" id="ARBA00022598"/>
    </source>
</evidence>
<name>A0A7R8UKJ4_HERIL</name>
<reference evidence="11 12" key="1">
    <citation type="submission" date="2020-11" db="EMBL/GenBank/DDBJ databases">
        <authorList>
            <person name="Wallbank WR R."/>
            <person name="Pardo Diaz C."/>
            <person name="Kozak K."/>
            <person name="Martin S."/>
            <person name="Jiggins C."/>
            <person name="Moest M."/>
            <person name="Warren A I."/>
            <person name="Generalovic N T."/>
            <person name="Byers J.R.P. K."/>
            <person name="Montejo-Kovacevich G."/>
            <person name="Yen C E."/>
        </authorList>
    </citation>
    <scope>NUCLEOTIDE SEQUENCE [LARGE SCALE GENOMIC DNA]</scope>
</reference>
<keyword evidence="3" id="KW-0547">Nucleotide-binding</keyword>
<keyword evidence="4" id="KW-0067">ATP-binding</keyword>
<evidence type="ECO:0000256" key="7">
    <source>
        <dbReference type="ARBA" id="ARBA00029731"/>
    </source>
</evidence>
<evidence type="ECO:0000256" key="1">
    <source>
        <dbReference type="ARBA" id="ARBA00012831"/>
    </source>
</evidence>
<gene>
    <name evidence="11" type="ORF">HERILL_LOCUS5596</name>
</gene>
<dbReference type="InterPro" id="IPR006195">
    <property type="entry name" value="aa-tRNA-synth_II"/>
</dbReference>
<dbReference type="PANTHER" id="PTHR42753:SF10">
    <property type="entry name" value="PROLINE--TRNA LIGASE, MITOCHONDRIAL-RELATED"/>
    <property type="match status" value="1"/>
</dbReference>
<evidence type="ECO:0000256" key="8">
    <source>
        <dbReference type="ARBA" id="ARBA00047671"/>
    </source>
</evidence>
<dbReference type="OMA" id="EICGHQE"/>
<dbReference type="EMBL" id="LR899010">
    <property type="protein sequence ID" value="CAD7082573.1"/>
    <property type="molecule type" value="Genomic_DNA"/>
</dbReference>
<evidence type="ECO:0000256" key="4">
    <source>
        <dbReference type="ARBA" id="ARBA00022840"/>
    </source>
</evidence>
<evidence type="ECO:0000256" key="6">
    <source>
        <dbReference type="ARBA" id="ARBA00023146"/>
    </source>
</evidence>
<dbReference type="GO" id="GO:0006433">
    <property type="term" value="P:prolyl-tRNA aminoacylation"/>
    <property type="evidence" value="ECO:0007669"/>
    <property type="project" value="InterPro"/>
</dbReference>
<proteinExistence type="predicted"/>
<evidence type="ECO:0000256" key="5">
    <source>
        <dbReference type="ARBA" id="ARBA00022917"/>
    </source>
</evidence>
<dbReference type="Pfam" id="PF03129">
    <property type="entry name" value="HGTP_anticodon"/>
    <property type="match status" value="1"/>
</dbReference>
<organism evidence="11 12">
    <name type="scientific">Hermetia illucens</name>
    <name type="common">Black soldier fly</name>
    <dbReference type="NCBI Taxonomy" id="343691"/>
    <lineage>
        <taxon>Eukaryota</taxon>
        <taxon>Metazoa</taxon>
        <taxon>Ecdysozoa</taxon>
        <taxon>Arthropoda</taxon>
        <taxon>Hexapoda</taxon>
        <taxon>Insecta</taxon>
        <taxon>Pterygota</taxon>
        <taxon>Neoptera</taxon>
        <taxon>Endopterygota</taxon>
        <taxon>Diptera</taxon>
        <taxon>Brachycera</taxon>
        <taxon>Stratiomyomorpha</taxon>
        <taxon>Stratiomyidae</taxon>
        <taxon>Hermetiinae</taxon>
        <taxon>Hermetia</taxon>
    </lineage>
</organism>
<dbReference type="InterPro" id="IPR004154">
    <property type="entry name" value="Anticodon-bd"/>
</dbReference>
<dbReference type="SUPFAM" id="SSF52954">
    <property type="entry name" value="Class II aaRS ABD-related"/>
    <property type="match status" value="1"/>
</dbReference>
<sequence>MVSRLSRIYWPVSVVPKDAVVKNQDITSRSQKLLLELGLIKSAGNGTFCILPIAERAMSNCAKLVDKHMQSVGAQKIVLPSLTSSHLWEKSGRLKDCCGELLITKDHQGKEHVLGPTHEEAITSLVAQSSPISYKQLPLKLYQIGLKFRDELKPRFGLIRTKEFLMKDLYSFDVGLDEAKVTYDEIDSAYKALFTELGIPWKKVRASTGMMGGHLSNEYHIPSHIGEDTIIFCEKCDFASNCEEYDDLKQCPVCVNSDLRKEKSIEIAHTFLLGHKYSKALGATFLQSNGKPKNIFMGCYGIGISRLIGATLEALSTENALRWPLALAPYKICVIPAKSGSKEEAKSDVWVEKLCAELCRMFDSDQILLDDRNNLTIGKRLMENKRMGYPVIIVAGSKILESDAKFEMHLQLENSSQELIFTDLINEIGKYFHSKQTEEEFHEKV</sequence>
<dbReference type="CDD" id="cd00779">
    <property type="entry name" value="ProRS_core_prok"/>
    <property type="match status" value="1"/>
</dbReference>
<evidence type="ECO:0000256" key="3">
    <source>
        <dbReference type="ARBA" id="ARBA00022741"/>
    </source>
</evidence>
<feature type="domain" description="Aminoacyl-transfer RNA synthetases class-II family profile" evidence="10">
    <location>
        <begin position="63"/>
        <end position="324"/>
    </location>
</feature>
<dbReference type="GO" id="GO:0005739">
    <property type="term" value="C:mitochondrion"/>
    <property type="evidence" value="ECO:0007669"/>
    <property type="project" value="TreeGrafter"/>
</dbReference>
<protein>
    <recommendedName>
        <fullName evidence="9">Probable proline--tRNA ligase, mitochondrial</fullName>
        <ecNumber evidence="1">6.1.1.15</ecNumber>
    </recommendedName>
    <alternativeName>
        <fullName evidence="7">Prolyl-tRNA synthetase</fullName>
    </alternativeName>
</protein>
<dbReference type="Proteomes" id="UP000594454">
    <property type="component" value="Chromosome 2"/>
</dbReference>
<dbReference type="Pfam" id="PF00587">
    <property type="entry name" value="tRNA-synt_2b"/>
    <property type="match status" value="1"/>
</dbReference>
<dbReference type="InterPro" id="IPR002314">
    <property type="entry name" value="aa-tRNA-synt_IIb"/>
</dbReference>
<evidence type="ECO:0000313" key="12">
    <source>
        <dbReference type="Proteomes" id="UP000594454"/>
    </source>
</evidence>
<dbReference type="InterPro" id="IPR045864">
    <property type="entry name" value="aa-tRNA-synth_II/BPL/LPL"/>
</dbReference>
<dbReference type="EC" id="6.1.1.15" evidence="1"/>
<dbReference type="InParanoid" id="A0A7R8UKJ4"/>
<dbReference type="AlphaFoldDB" id="A0A7R8UKJ4"/>
<dbReference type="InterPro" id="IPR033730">
    <property type="entry name" value="ProRS_core_prok"/>
</dbReference>
<keyword evidence="2" id="KW-0436">Ligase</keyword>
<dbReference type="GO" id="GO:0005524">
    <property type="term" value="F:ATP binding"/>
    <property type="evidence" value="ECO:0007669"/>
    <property type="project" value="UniProtKB-KW"/>
</dbReference>
<accession>A0A7R8UKJ4</accession>
<dbReference type="PANTHER" id="PTHR42753">
    <property type="entry name" value="MITOCHONDRIAL RIBOSOME PROTEIN L39/PROLYL-TRNA LIGASE FAMILY MEMBER"/>
    <property type="match status" value="1"/>
</dbReference>
<dbReference type="SUPFAM" id="SSF55681">
    <property type="entry name" value="Class II aaRS and biotin synthetases"/>
    <property type="match status" value="1"/>
</dbReference>
<dbReference type="InterPro" id="IPR036621">
    <property type="entry name" value="Anticodon-bd_dom_sf"/>
</dbReference>
<dbReference type="InterPro" id="IPR050062">
    <property type="entry name" value="Pro-tRNA_synthetase"/>
</dbReference>
<comment type="catalytic activity">
    <reaction evidence="8">
        <text>tRNA(Pro) + L-proline + ATP = L-prolyl-tRNA(Pro) + AMP + diphosphate</text>
        <dbReference type="Rhea" id="RHEA:14305"/>
        <dbReference type="Rhea" id="RHEA-COMP:9700"/>
        <dbReference type="Rhea" id="RHEA-COMP:9702"/>
        <dbReference type="ChEBI" id="CHEBI:30616"/>
        <dbReference type="ChEBI" id="CHEBI:33019"/>
        <dbReference type="ChEBI" id="CHEBI:60039"/>
        <dbReference type="ChEBI" id="CHEBI:78442"/>
        <dbReference type="ChEBI" id="CHEBI:78532"/>
        <dbReference type="ChEBI" id="CHEBI:456215"/>
        <dbReference type="EC" id="6.1.1.15"/>
    </reaction>
</comment>
<dbReference type="Gene3D" id="3.40.50.800">
    <property type="entry name" value="Anticodon-binding domain"/>
    <property type="match status" value="1"/>
</dbReference>
<evidence type="ECO:0000313" key="11">
    <source>
        <dbReference type="EMBL" id="CAD7082573.1"/>
    </source>
</evidence>
<dbReference type="PROSITE" id="PS50862">
    <property type="entry name" value="AA_TRNA_LIGASE_II"/>
    <property type="match status" value="1"/>
</dbReference>
<dbReference type="PRINTS" id="PR01046">
    <property type="entry name" value="TRNASYNTHPRO"/>
</dbReference>
<dbReference type="FunCoup" id="A0A7R8UKJ4">
    <property type="interactions" value="841"/>
</dbReference>
<dbReference type="GO" id="GO:0004827">
    <property type="term" value="F:proline-tRNA ligase activity"/>
    <property type="evidence" value="ECO:0007669"/>
    <property type="project" value="UniProtKB-EC"/>
</dbReference>